<feature type="region of interest" description="Disordered" evidence="2">
    <location>
        <begin position="375"/>
        <end position="435"/>
    </location>
</feature>
<evidence type="ECO:0000256" key="1">
    <source>
        <dbReference type="SAM" id="Coils"/>
    </source>
</evidence>
<dbReference type="GO" id="GO:0005576">
    <property type="term" value="C:extracellular region"/>
    <property type="evidence" value="ECO:0007669"/>
    <property type="project" value="TreeGrafter"/>
</dbReference>
<feature type="domain" description="Mce/MlaD" evidence="3">
    <location>
        <begin position="78"/>
        <end position="155"/>
    </location>
</feature>
<evidence type="ECO:0000313" key="6">
    <source>
        <dbReference type="Proteomes" id="UP000253495"/>
    </source>
</evidence>
<reference evidence="5 6" key="1">
    <citation type="submission" date="2018-07" db="EMBL/GenBank/DDBJ databases">
        <title>Genomic Encyclopedia of Type Strains, Phase III (KMG-III): the genomes of soil and plant-associated and newly described type strains.</title>
        <authorList>
            <person name="Whitman W."/>
        </authorList>
    </citation>
    <scope>NUCLEOTIDE SEQUENCE [LARGE SCALE GENOMIC DNA]</scope>
    <source>
        <strain evidence="5 6">CECT 8575</strain>
    </source>
</reference>
<dbReference type="EMBL" id="QPJC01000001">
    <property type="protein sequence ID" value="RCW46789.1"/>
    <property type="molecule type" value="Genomic_DNA"/>
</dbReference>
<feature type="coiled-coil region" evidence="1">
    <location>
        <begin position="219"/>
        <end position="246"/>
    </location>
</feature>
<dbReference type="NCBIfam" id="TIGR00996">
    <property type="entry name" value="Mtu_fam_mce"/>
    <property type="match status" value="1"/>
</dbReference>
<evidence type="ECO:0000259" key="4">
    <source>
        <dbReference type="Pfam" id="PF11887"/>
    </source>
</evidence>
<comment type="caution">
    <text evidence="5">The sequence shown here is derived from an EMBL/GenBank/DDBJ whole genome shotgun (WGS) entry which is preliminary data.</text>
</comment>
<keyword evidence="1" id="KW-0175">Coiled coil</keyword>
<name>A0A368VZD8_9ACTN</name>
<dbReference type="InterPro" id="IPR052336">
    <property type="entry name" value="MlaD_Phospholipid_Transporter"/>
</dbReference>
<accession>A0A368VZD8</accession>
<dbReference type="OrthoDB" id="9774928at2"/>
<keyword evidence="6" id="KW-1185">Reference proteome</keyword>
<dbReference type="Proteomes" id="UP000253495">
    <property type="component" value="Unassembled WGS sequence"/>
</dbReference>
<feature type="region of interest" description="Disordered" evidence="2">
    <location>
        <begin position="1"/>
        <end position="34"/>
    </location>
</feature>
<evidence type="ECO:0000313" key="5">
    <source>
        <dbReference type="EMBL" id="RCW46789.1"/>
    </source>
</evidence>
<proteinExistence type="predicted"/>
<dbReference type="PANTHER" id="PTHR33371">
    <property type="entry name" value="INTERMEMBRANE PHOSPHOLIPID TRANSPORT SYSTEM BINDING PROTEIN MLAD-RELATED"/>
    <property type="match status" value="1"/>
</dbReference>
<evidence type="ECO:0000256" key="2">
    <source>
        <dbReference type="SAM" id="MobiDB-lite"/>
    </source>
</evidence>
<feature type="compositionally biased region" description="Low complexity" evidence="2">
    <location>
        <begin position="419"/>
        <end position="435"/>
    </location>
</feature>
<dbReference type="RefSeq" id="WP_114451054.1">
    <property type="nucleotide sequence ID" value="NZ_QPJC01000001.1"/>
</dbReference>
<dbReference type="Pfam" id="PF11887">
    <property type="entry name" value="Mce4_CUP1"/>
    <property type="match status" value="1"/>
</dbReference>
<sequence>MGSLRTNAFARNRSISREPDTSRQERSTGRSRHRALSPARALIAVLATVALVSGCGITEFKGVHSLPLPGGADLGNDPYQVTVRFRDVVDLVPNAGVRVDNVPVGRVSSIELTPKSWQAQVTLSVNGDVDLPANATASIQQSSLLGEKYVELAPPPKSEKPVGTLTDGAMIGIERTGRGPEVEEVLGALSLLLNGGGIAQIKNIASELNAALDGREADVRNLLSNLDELVSELDAQRDEITKALDSVNRLSATLKAQRADIDVALRDLGPGLRVLNEQRDQLVTMLESLDKLSGVATDVVNRTKQDLVANLKSLQPVLRQLAAAGSDLPKSLELLLTYPFTDGAVQGVKGDYTNLYVDADLNLTRVLENLGRSRQPIVHPPESAGSSEPPLPLPLLSGGAGNGQPPATSPGDSPPAPSPDSGSSGGILDSLLGGD</sequence>
<evidence type="ECO:0000259" key="3">
    <source>
        <dbReference type="Pfam" id="PF02470"/>
    </source>
</evidence>
<dbReference type="InterPro" id="IPR005693">
    <property type="entry name" value="Mce"/>
</dbReference>
<dbReference type="InterPro" id="IPR003399">
    <property type="entry name" value="Mce/MlaD"/>
</dbReference>
<protein>
    <submittedName>
        <fullName evidence="5">Phospholipid/cholesterol/gamma-HCH transport system substrate-binding protein</fullName>
    </submittedName>
</protein>
<gene>
    <name evidence="5" type="ORF">DFQ14_101125</name>
</gene>
<feature type="compositionally biased region" description="Basic and acidic residues" evidence="2">
    <location>
        <begin position="15"/>
        <end position="28"/>
    </location>
</feature>
<feature type="domain" description="Mammalian cell entry C-terminal" evidence="4">
    <location>
        <begin position="164"/>
        <end position="334"/>
    </location>
</feature>
<dbReference type="PANTHER" id="PTHR33371:SF15">
    <property type="entry name" value="LIPOPROTEIN LPRN"/>
    <property type="match status" value="1"/>
</dbReference>
<dbReference type="Pfam" id="PF02470">
    <property type="entry name" value="MlaD"/>
    <property type="match status" value="1"/>
</dbReference>
<organism evidence="5 6">
    <name type="scientific">Halopolyspora algeriensis</name>
    <dbReference type="NCBI Taxonomy" id="1500506"/>
    <lineage>
        <taxon>Bacteria</taxon>
        <taxon>Bacillati</taxon>
        <taxon>Actinomycetota</taxon>
        <taxon>Actinomycetes</taxon>
        <taxon>Actinomycetes incertae sedis</taxon>
        <taxon>Halopolyspora</taxon>
    </lineage>
</organism>
<dbReference type="AlphaFoldDB" id="A0A368VZD8"/>
<dbReference type="InterPro" id="IPR024516">
    <property type="entry name" value="Mce_C"/>
</dbReference>